<dbReference type="InterPro" id="IPR008490">
    <property type="entry name" value="Transposase_InsH_N"/>
</dbReference>
<dbReference type="PANTHER" id="PTHR35604:SF2">
    <property type="entry name" value="TRANSPOSASE INSH FOR INSERTION SEQUENCE ELEMENT IS5A-RELATED"/>
    <property type="match status" value="1"/>
</dbReference>
<evidence type="ECO:0000313" key="8">
    <source>
        <dbReference type="EMBL" id="SUN08039.1"/>
    </source>
</evidence>
<evidence type="ECO:0000256" key="3">
    <source>
        <dbReference type="ARBA" id="ARBA00022578"/>
    </source>
</evidence>
<dbReference type="OrthoDB" id="2225816at2"/>
<comment type="function">
    <text evidence="1">Involved in the transposition of the insertion sequence IS5.</text>
</comment>
<feature type="domain" description="Transposase InsH N-terminal" evidence="7">
    <location>
        <begin position="12"/>
        <end position="110"/>
    </location>
</feature>
<reference evidence="8 9" key="1">
    <citation type="submission" date="2018-06" db="EMBL/GenBank/DDBJ databases">
        <authorList>
            <consortium name="Pathogen Informatics"/>
            <person name="Doyle S."/>
        </authorList>
    </citation>
    <scope>NUCLEOTIDE SEQUENCE [LARGE SCALE GENOMIC DNA]</scope>
    <source>
        <strain evidence="8 9">NCTC12957</strain>
    </source>
</reference>
<sequence length="339" mass="39267">MHLFTDDEKILSKLSEKGNPLERLDAVMDWNIFLPLLSELFSRKDKVISRGGRPHLDYLMMFKVLLLQRLHNLSDDAMEYQLLDRISFRRFVGCHEDTVPDAKTTWLYREKLTKSGREKELFDLFYAHLTDEGVIAHSGQIVDASFVKCPKQRNSREDNQKIKKGEKIEGWNKTKRSQKDVDATWTRKGDVRYFGYKNHICVDRKSKLIKHYEVTTASVHDSNVLAPLCDGNEAVFDDSAYVGKSVPEGCRHHTIRRAFRNKPLTETDKVINRHIAKVRCRVEHVFGFIETSMKGSICRAIGKARAKTNVTLTNLLYNICRFEQIKRLGLPSWAYLTTT</sequence>
<name>A0A380IG45_STRAI</name>
<dbReference type="AlphaFoldDB" id="A0A380IG45"/>
<evidence type="ECO:0000256" key="5">
    <source>
        <dbReference type="ARBA" id="ARBA00023172"/>
    </source>
</evidence>
<evidence type="ECO:0000313" key="9">
    <source>
        <dbReference type="Proteomes" id="UP000255213"/>
    </source>
</evidence>
<dbReference type="InterPro" id="IPR047959">
    <property type="entry name" value="Transpos_IS5"/>
</dbReference>
<evidence type="ECO:0000256" key="4">
    <source>
        <dbReference type="ARBA" id="ARBA00023125"/>
    </source>
</evidence>
<dbReference type="GO" id="GO:0004803">
    <property type="term" value="F:transposase activity"/>
    <property type="evidence" value="ECO:0007669"/>
    <property type="project" value="InterPro"/>
</dbReference>
<dbReference type="EMBL" id="UHEN01000001">
    <property type="protein sequence ID" value="SUN08039.1"/>
    <property type="molecule type" value="Genomic_DNA"/>
</dbReference>
<accession>A0A380IG45</accession>
<dbReference type="Proteomes" id="UP000255213">
    <property type="component" value="Unassembled WGS sequence"/>
</dbReference>
<evidence type="ECO:0000256" key="1">
    <source>
        <dbReference type="ARBA" id="ARBA00003544"/>
    </source>
</evidence>
<dbReference type="Pfam" id="PF01609">
    <property type="entry name" value="DDE_Tnp_1"/>
    <property type="match status" value="1"/>
</dbReference>
<protein>
    <submittedName>
        <fullName evidence="8">Transposase IS4 family protein</fullName>
    </submittedName>
</protein>
<dbReference type="GO" id="GO:0006313">
    <property type="term" value="P:DNA transposition"/>
    <property type="evidence" value="ECO:0007669"/>
    <property type="project" value="InterPro"/>
</dbReference>
<organism evidence="8 9">
    <name type="scientific">Streptococcus acidominimus</name>
    <dbReference type="NCBI Taxonomy" id="1326"/>
    <lineage>
        <taxon>Bacteria</taxon>
        <taxon>Bacillati</taxon>
        <taxon>Bacillota</taxon>
        <taxon>Bacilli</taxon>
        <taxon>Lactobacillales</taxon>
        <taxon>Streptococcaceae</taxon>
        <taxon>Streptococcus</taxon>
    </lineage>
</organism>
<feature type="domain" description="Transposase IS4-like" evidence="6">
    <location>
        <begin position="137"/>
        <end position="319"/>
    </location>
</feature>
<dbReference type="GO" id="GO:0003677">
    <property type="term" value="F:DNA binding"/>
    <property type="evidence" value="ECO:0007669"/>
    <property type="project" value="UniProtKB-KW"/>
</dbReference>
<keyword evidence="3" id="KW-0815">Transposition</keyword>
<keyword evidence="5" id="KW-0233">DNA recombination</keyword>
<dbReference type="PANTHER" id="PTHR35604">
    <property type="entry name" value="TRANSPOSASE INSH FOR INSERTION SEQUENCE ELEMENT IS5A-RELATED"/>
    <property type="match status" value="1"/>
</dbReference>
<dbReference type="RefSeq" id="WP_115265058.1">
    <property type="nucleotide sequence ID" value="NZ_UHEN01000001.1"/>
</dbReference>
<gene>
    <name evidence="8" type="ORF">NCTC12957_01626</name>
</gene>
<dbReference type="Pfam" id="PF05598">
    <property type="entry name" value="DUF772"/>
    <property type="match status" value="1"/>
</dbReference>
<evidence type="ECO:0000259" key="7">
    <source>
        <dbReference type="Pfam" id="PF05598"/>
    </source>
</evidence>
<evidence type="ECO:0000259" key="6">
    <source>
        <dbReference type="Pfam" id="PF01609"/>
    </source>
</evidence>
<proteinExistence type="inferred from homology"/>
<evidence type="ECO:0000256" key="2">
    <source>
        <dbReference type="ARBA" id="ARBA00010075"/>
    </source>
</evidence>
<keyword evidence="4" id="KW-0238">DNA-binding</keyword>
<comment type="similarity">
    <text evidence="2">Belongs to the transposase 11 family.</text>
</comment>
<dbReference type="NCBIfam" id="NF033581">
    <property type="entry name" value="transpos_IS5_4"/>
    <property type="match status" value="1"/>
</dbReference>
<dbReference type="InterPro" id="IPR002559">
    <property type="entry name" value="Transposase_11"/>
</dbReference>